<dbReference type="Gene3D" id="3.15.10.10">
    <property type="entry name" value="Bactericidal permeability-increasing protein, domain 1"/>
    <property type="match status" value="1"/>
</dbReference>
<organism evidence="7 8">
    <name type="scientific">Heterocephalus glaber</name>
    <name type="common">Naked mole rat</name>
    <dbReference type="NCBI Taxonomy" id="10181"/>
    <lineage>
        <taxon>Eukaryota</taxon>
        <taxon>Metazoa</taxon>
        <taxon>Chordata</taxon>
        <taxon>Craniata</taxon>
        <taxon>Vertebrata</taxon>
        <taxon>Euteleostomi</taxon>
        <taxon>Mammalia</taxon>
        <taxon>Eutheria</taxon>
        <taxon>Euarchontoglires</taxon>
        <taxon>Glires</taxon>
        <taxon>Rodentia</taxon>
        <taxon>Hystricomorpha</taxon>
        <taxon>Bathyergidae</taxon>
        <taxon>Heterocephalus</taxon>
    </lineage>
</organism>
<feature type="chain" id="PRO_5043949122" evidence="5">
    <location>
        <begin position="20"/>
        <end position="237"/>
    </location>
</feature>
<evidence type="ECO:0000256" key="5">
    <source>
        <dbReference type="SAM" id="SignalP"/>
    </source>
</evidence>
<keyword evidence="7" id="KW-1185">Reference proteome</keyword>
<evidence type="ECO:0000256" key="3">
    <source>
        <dbReference type="ARBA" id="ARBA00022729"/>
    </source>
</evidence>
<dbReference type="GO" id="GO:0070062">
    <property type="term" value="C:extracellular exosome"/>
    <property type="evidence" value="ECO:0007669"/>
    <property type="project" value="TreeGrafter"/>
</dbReference>
<name>A0AAX6S0G3_HETGA</name>
<dbReference type="GO" id="GO:0001530">
    <property type="term" value="F:lipopolysaccharide binding"/>
    <property type="evidence" value="ECO:0007669"/>
    <property type="project" value="TreeGrafter"/>
</dbReference>
<proteinExistence type="predicted"/>
<dbReference type="AlphaFoldDB" id="A0AAX6S0G3"/>
<keyword evidence="3 5" id="KW-0732">Signal</keyword>
<dbReference type="InterPro" id="IPR017942">
    <property type="entry name" value="Lipid-bd_serum_glycop_N"/>
</dbReference>
<evidence type="ECO:0000313" key="7">
    <source>
        <dbReference type="Proteomes" id="UP000694906"/>
    </source>
</evidence>
<keyword evidence="2" id="KW-0964">Secreted</keyword>
<evidence type="ECO:0000256" key="1">
    <source>
        <dbReference type="ARBA" id="ARBA00004613"/>
    </source>
</evidence>
<protein>
    <submittedName>
        <fullName evidence="8">BPI fold-containing family A member 2</fullName>
    </submittedName>
</protein>
<dbReference type="PANTHER" id="PTHR47145">
    <property type="entry name" value="BPI FOLD-CONTAINING FAMILY A MEMBER 2"/>
    <property type="match status" value="1"/>
</dbReference>
<evidence type="ECO:0000259" key="6">
    <source>
        <dbReference type="Pfam" id="PF01273"/>
    </source>
</evidence>
<comment type="subcellular location">
    <subcellularLocation>
        <location evidence="1">Secreted</location>
    </subcellularLocation>
</comment>
<sequence length="237" mass="25837">MFQLWKLLLLCYLLHGTSAGLLLNFGHGLSNLVDQVKPIIHNGLETVDNVSEGFLNLNSRVLQNISAKKKIPRIENVVELALPYVHPSLENPFGVKITKTVIRDIQAEWAADGRSINLRFLATANVTVALPLVCKRVNLEVSLDPLAGIRLVPVPQTNLFTVVVGEFTVDPASITVSLLDRADDMINKAMDSTIGVLKMIVSTLLQKQGEEGLIVVAITGSHTEALCHVHSLPLCII</sequence>
<evidence type="ECO:0000256" key="2">
    <source>
        <dbReference type="ARBA" id="ARBA00022525"/>
    </source>
</evidence>
<dbReference type="PANTHER" id="PTHR47145:SF1">
    <property type="entry name" value="BPI FOLD-CONTAINING FAMILY A MEMBER 2"/>
    <property type="match status" value="1"/>
</dbReference>
<dbReference type="CTD" id="140683"/>
<evidence type="ECO:0000256" key="4">
    <source>
        <dbReference type="ARBA" id="ARBA00023157"/>
    </source>
</evidence>
<dbReference type="GeneID" id="101705382"/>
<dbReference type="RefSeq" id="XP_021102526.1">
    <property type="nucleotide sequence ID" value="XM_021246867.1"/>
</dbReference>
<accession>A0AAX6S0G3</accession>
<reference evidence="8" key="1">
    <citation type="submission" date="2025-08" db="UniProtKB">
        <authorList>
            <consortium name="RefSeq"/>
        </authorList>
    </citation>
    <scope>IDENTIFICATION</scope>
</reference>
<feature type="domain" description="Lipid-binding serum glycoprotein N-terminal" evidence="6">
    <location>
        <begin position="59"/>
        <end position="208"/>
    </location>
</feature>
<dbReference type="GO" id="GO:0030141">
    <property type="term" value="C:secretory granule"/>
    <property type="evidence" value="ECO:0007669"/>
    <property type="project" value="TreeGrafter"/>
</dbReference>
<keyword evidence="4" id="KW-1015">Disulfide bond</keyword>
<dbReference type="Proteomes" id="UP000694906">
    <property type="component" value="Unplaced"/>
</dbReference>
<dbReference type="InterPro" id="IPR052507">
    <property type="entry name" value="BPI_fold-antibacterial"/>
</dbReference>
<gene>
    <name evidence="8" type="primary">Bpifa2</name>
</gene>
<evidence type="ECO:0000313" key="8">
    <source>
        <dbReference type="RefSeq" id="XP_021102526.1"/>
    </source>
</evidence>
<dbReference type="Pfam" id="PF01273">
    <property type="entry name" value="LBP_BPI_CETP"/>
    <property type="match status" value="1"/>
</dbReference>
<feature type="signal peptide" evidence="5">
    <location>
        <begin position="1"/>
        <end position="19"/>
    </location>
</feature>